<name>E4ZW50_LEPMJ</name>
<dbReference type="HOGENOM" id="CLU_479025_0_0_1"/>
<protein>
    <submittedName>
        <fullName evidence="1">Predicted protein</fullName>
    </submittedName>
</protein>
<dbReference type="AlphaFoldDB" id="E4ZW50"/>
<dbReference type="VEuPathDB" id="FungiDB:LEMA_P029780.1"/>
<accession>E4ZW50</accession>
<dbReference type="Proteomes" id="UP000002668">
    <property type="component" value="Genome"/>
</dbReference>
<dbReference type="InParanoid" id="E4ZW50"/>
<dbReference type="EMBL" id="FP929127">
    <property type="protein sequence ID" value="CBX95826.1"/>
    <property type="molecule type" value="Genomic_DNA"/>
</dbReference>
<proteinExistence type="predicted"/>
<gene>
    <name evidence="1" type="ORF">LEMA_P029780.1</name>
</gene>
<keyword evidence="2" id="KW-1185">Reference proteome</keyword>
<evidence type="ECO:0000313" key="2">
    <source>
        <dbReference type="Proteomes" id="UP000002668"/>
    </source>
</evidence>
<sequence>MSADMIPVWHILELVFKRLDRMWKLSTAQRRALGHALIFPRARLVKQADAVPGPPVASATAESAPGDGDLNVMEVEELGRDRGLGTDDLVIDRHVDESVSHDAWLVAYALVMWYSSMWQTAIVRGVQALVLLDHLVVLLSEWDSVAVICDSSCGETQMDGRAMLSRQCQSSNWVSSELLKRYQTAQRYRYHASDSFLRRRTMFAIMETVSRKNNQVMRWTPPWGRKATSVPVSAMTMATCRLNPLLDAQCPTLSVVGKARIFSPLLPTYMPPNRAGGGTGCWRPPSQGGNDEADRESLVYLGGIFRLCKLLPPVRLHGPILGSVVRAESWRGTNDNMITCAALRDGLPHAKPASLARQKGYTHPKIVCELNKTNRYLCSFEVGVTGTTCPAVPSVQSRPNDPCVHAMQMGKVMISPSVNGRDERGAVSSKKKRGRVYYTTSFDTLLHVHASKISPSPISRIPDTQPAFKFPIPFPWDRKDVGIPFRSAMSNGAVRCSAGRDTAAASPSLPPLPMLHKGHAAQETCELDGCTVCASLKASSRDREGAVWRWRQARALREQDVYATKSIPV</sequence>
<evidence type="ECO:0000313" key="1">
    <source>
        <dbReference type="EMBL" id="CBX95826.1"/>
    </source>
</evidence>
<reference evidence="2" key="1">
    <citation type="journal article" date="2011" name="Nat. Commun.">
        <title>Effector diversification within compartments of the Leptosphaeria maculans genome affected by Repeat-Induced Point mutations.</title>
        <authorList>
            <person name="Rouxel T."/>
            <person name="Grandaubert J."/>
            <person name="Hane J.K."/>
            <person name="Hoede C."/>
            <person name="van de Wouw A.P."/>
            <person name="Couloux A."/>
            <person name="Dominguez V."/>
            <person name="Anthouard V."/>
            <person name="Bally P."/>
            <person name="Bourras S."/>
            <person name="Cozijnsen A.J."/>
            <person name="Ciuffetti L.M."/>
            <person name="Degrave A."/>
            <person name="Dilmaghani A."/>
            <person name="Duret L."/>
            <person name="Fudal I."/>
            <person name="Goodwin S.B."/>
            <person name="Gout L."/>
            <person name="Glaser N."/>
            <person name="Linglin J."/>
            <person name="Kema G.H.J."/>
            <person name="Lapalu N."/>
            <person name="Lawrence C.B."/>
            <person name="May K."/>
            <person name="Meyer M."/>
            <person name="Ollivier B."/>
            <person name="Poulain J."/>
            <person name="Schoch C.L."/>
            <person name="Simon A."/>
            <person name="Spatafora J.W."/>
            <person name="Stachowiak A."/>
            <person name="Turgeon B.G."/>
            <person name="Tyler B.M."/>
            <person name="Vincent D."/>
            <person name="Weissenbach J."/>
            <person name="Amselem J."/>
            <person name="Quesneville H."/>
            <person name="Oliver R.P."/>
            <person name="Wincker P."/>
            <person name="Balesdent M.-H."/>
            <person name="Howlett B.J."/>
        </authorList>
    </citation>
    <scope>NUCLEOTIDE SEQUENCE [LARGE SCALE GENOMIC DNA]</scope>
    <source>
        <strain evidence="2">JN3 / isolate v23.1.3 / race Av1-4-5-6-7-8</strain>
    </source>
</reference>
<organism evidence="2">
    <name type="scientific">Leptosphaeria maculans (strain JN3 / isolate v23.1.3 / race Av1-4-5-6-7-8)</name>
    <name type="common">Blackleg fungus</name>
    <name type="synonym">Phoma lingam</name>
    <dbReference type="NCBI Taxonomy" id="985895"/>
    <lineage>
        <taxon>Eukaryota</taxon>
        <taxon>Fungi</taxon>
        <taxon>Dikarya</taxon>
        <taxon>Ascomycota</taxon>
        <taxon>Pezizomycotina</taxon>
        <taxon>Dothideomycetes</taxon>
        <taxon>Pleosporomycetidae</taxon>
        <taxon>Pleosporales</taxon>
        <taxon>Pleosporineae</taxon>
        <taxon>Leptosphaeriaceae</taxon>
        <taxon>Plenodomus</taxon>
        <taxon>Plenodomus lingam/Leptosphaeria maculans species complex</taxon>
    </lineage>
</organism>